<feature type="region of interest" description="Disordered" evidence="6">
    <location>
        <begin position="287"/>
        <end position="462"/>
    </location>
</feature>
<organism evidence="9">
    <name type="scientific">Grosmannia clavigera (strain kw1407 / UAMH 11150)</name>
    <name type="common">Blue stain fungus</name>
    <name type="synonym">Graphiocladiella clavigera</name>
    <dbReference type="NCBI Taxonomy" id="655863"/>
    <lineage>
        <taxon>Eukaryota</taxon>
        <taxon>Fungi</taxon>
        <taxon>Dikarya</taxon>
        <taxon>Ascomycota</taxon>
        <taxon>Pezizomycotina</taxon>
        <taxon>Sordariomycetes</taxon>
        <taxon>Sordariomycetidae</taxon>
        <taxon>Ophiostomatales</taxon>
        <taxon>Ophiostomataceae</taxon>
        <taxon>Leptographium</taxon>
    </lineage>
</organism>
<dbReference type="OrthoDB" id="10049244at2759"/>
<evidence type="ECO:0000313" key="8">
    <source>
        <dbReference type="EMBL" id="EFW99702.1"/>
    </source>
</evidence>
<feature type="region of interest" description="Disordered" evidence="6">
    <location>
        <begin position="1095"/>
        <end position="1116"/>
    </location>
</feature>
<dbReference type="InParanoid" id="F0XRI4"/>
<dbReference type="Pfam" id="PF04004">
    <property type="entry name" value="Leo1"/>
    <property type="match status" value="1"/>
</dbReference>
<dbReference type="GO" id="GO:0016593">
    <property type="term" value="C:Cdc73/Paf1 complex"/>
    <property type="evidence" value="ECO:0007669"/>
    <property type="project" value="InterPro"/>
</dbReference>
<name>F0XRI4_GROCL</name>
<feature type="compositionally biased region" description="Basic residues" evidence="6">
    <location>
        <begin position="427"/>
        <end position="440"/>
    </location>
</feature>
<dbReference type="GO" id="GO:0016042">
    <property type="term" value="P:lipid catabolic process"/>
    <property type="evidence" value="ECO:0007669"/>
    <property type="project" value="UniProtKB-KW"/>
</dbReference>
<dbReference type="InterPro" id="IPR016035">
    <property type="entry name" value="Acyl_Trfase/lysoPLipase"/>
</dbReference>
<dbReference type="GO" id="GO:0006368">
    <property type="term" value="P:transcription elongation by RNA polymerase II"/>
    <property type="evidence" value="ECO:0007669"/>
    <property type="project" value="InterPro"/>
</dbReference>
<keyword evidence="2 8" id="KW-0378">Hydrolase</keyword>
<feature type="compositionally biased region" description="Acidic residues" evidence="6">
    <location>
        <begin position="385"/>
        <end position="423"/>
    </location>
</feature>
<comment type="function">
    <text evidence="1">Probable lipid hydrolase.</text>
</comment>
<dbReference type="CDD" id="cd07229">
    <property type="entry name" value="Pat_TGL3_like"/>
    <property type="match status" value="1"/>
</dbReference>
<dbReference type="eggNOG" id="KOG2214">
    <property type="taxonomic scope" value="Eukaryota"/>
</dbReference>
<dbReference type="InterPro" id="IPR007149">
    <property type="entry name" value="Leo1"/>
</dbReference>
<evidence type="ECO:0000256" key="1">
    <source>
        <dbReference type="ARBA" id="ARBA00002682"/>
    </source>
</evidence>
<evidence type="ECO:0000256" key="3">
    <source>
        <dbReference type="ARBA" id="ARBA00022963"/>
    </source>
</evidence>
<comment type="caution">
    <text evidence="5">Lacks conserved residue(s) required for the propagation of feature annotation.</text>
</comment>
<feature type="compositionally biased region" description="Basic and acidic residues" evidence="6">
    <location>
        <begin position="287"/>
        <end position="297"/>
    </location>
</feature>
<evidence type="ECO:0000256" key="4">
    <source>
        <dbReference type="ARBA" id="ARBA00023098"/>
    </source>
</evidence>
<feature type="compositionally biased region" description="Basic and acidic residues" evidence="6">
    <location>
        <begin position="1"/>
        <end position="10"/>
    </location>
</feature>
<evidence type="ECO:0000313" key="9">
    <source>
        <dbReference type="Proteomes" id="UP000007796"/>
    </source>
</evidence>
<dbReference type="InterPro" id="IPR050301">
    <property type="entry name" value="NTE"/>
</dbReference>
<dbReference type="Proteomes" id="UP000007796">
    <property type="component" value="Unassembled WGS sequence"/>
</dbReference>
<gene>
    <name evidence="8" type="ORF">CMQ_20</name>
</gene>
<dbReference type="RefSeq" id="XP_014169434.1">
    <property type="nucleotide sequence ID" value="XM_014313959.1"/>
</dbReference>
<dbReference type="Gene3D" id="3.40.1090.10">
    <property type="entry name" value="Cytosolic phospholipase A2 catalytic domain"/>
    <property type="match status" value="1"/>
</dbReference>
<evidence type="ECO:0000256" key="6">
    <source>
        <dbReference type="SAM" id="MobiDB-lite"/>
    </source>
</evidence>
<feature type="compositionally biased region" description="Acidic residues" evidence="6">
    <location>
        <begin position="33"/>
        <end position="51"/>
    </location>
</feature>
<dbReference type="InterPro" id="IPR021771">
    <property type="entry name" value="Triacylglycerol_lipase_N"/>
</dbReference>
<dbReference type="GeneID" id="25974940"/>
<proteinExistence type="predicted"/>
<feature type="compositionally biased region" description="Basic and acidic residues" evidence="6">
    <location>
        <begin position="374"/>
        <end position="384"/>
    </location>
</feature>
<dbReference type="Pfam" id="PF01734">
    <property type="entry name" value="Patatin"/>
    <property type="match status" value="1"/>
</dbReference>
<dbReference type="HOGENOM" id="CLU_272853_0_0_1"/>
<dbReference type="Pfam" id="PF11815">
    <property type="entry name" value="DUF3336"/>
    <property type="match status" value="1"/>
</dbReference>
<accession>F0XRI4</accession>
<feature type="compositionally biased region" description="Acidic residues" evidence="6">
    <location>
        <begin position="59"/>
        <end position="76"/>
    </location>
</feature>
<feature type="compositionally biased region" description="Gly residues" evidence="6">
    <location>
        <begin position="1097"/>
        <end position="1116"/>
    </location>
</feature>
<dbReference type="AlphaFoldDB" id="F0XRI4"/>
<sequence>MSDSENERLESPAIESPIDAGDDDNDNVNGDLDSGDDLFGDGGGGDDDDGQLSEHSLGPEDEEPERYGDEDDEGDEPQVTKEELVMDVDLFRHRVPKPSDGTLQSLRVPPFIRICPEEYDADTYEPTAFELKDSHSQHPKSVARFRRDAATGALQSNAAFYRWDDGSVTLAIGDEHFEVLTKSLAPASATGKGTSTSTKPGAKAAGSYQELQDAHYYAAAAHLSSSLLLTVGHVAEQYSVRANRTVADDALQRLTDRLHAASQTSAGQTTNMMIIRTMRDPELAKKEAELAEKERERARRRRENASARLDGGFGGGGGGGSRSNRSGAGALSISDLEGGGRRGGPGGSGRKRGGGGAGAPRAKRRRPEYDSDDELPHGARRNDEYDKEDDFIAPSDDDMSDENGGDDDDEEELDDEDDEDEEEERRGAKHHKARRAKRQRAASAEDEDAQDAEADPDDDMPARRARRHIIDDDDDEPIIVSSHQQRTHSTKIPTKPTMAVNISLWETITFPLASLLWLHRVYAYILSFFTRDSTLDALWDELHDAETFEEWEAAGLALDHQYRIDTWRKDDKSKLYAWELIGDRLSAFSRALRLGHVQTLVHLLQSGLVRNLGNITVPPLYNESFAGTKYLIENYILQVCEIISDLVALPGDSLSASSPSMSTTPLLSPDLDRALRDGRCGQLPTATQKRQLFSNLRQSFGRTTLVLQGGSVFGLCHLGVARALFYRGLLPRILTGTGTGALIAALIGTHTDDELPGLLDGDTINLSAFAGHGDEPRTADHVRPSSTWCTYTRLATLRRRLARFRSEGYFLDASVLEHCVRDNGGDLTFEEAYRRTGRVLNITVVTGGAGDVPTLLNYVTAPNVLIWTAAVASNASDAAWYGHRQPAILCRDANGCVVAWPLADTARFRHWTHGRYDGTRQAPLRRLAQLFNVNHFVVSQARPHVVPFLEPSMQSPAMRGLAAGTLARARTLVLQQAGHLLRHRLDQLVRLGWLPPTLRRLVLDDEQQVPLGGSGSGRAADGRSRRRYQPQKLVLVPHVSLRDYVRLLDAPSPASLRYWIGRGERAVWPAVAALKIRCSVELALQQACEDLGVGKSSPGGGGGSGGTGASVGGEGAGGGLGGSMSASWGRNLGGNLGGSCRMTPSTTGLRSTASLTRKAFLPTLVGASRTTERRMGKAGASN</sequence>
<dbReference type="PANTHER" id="PTHR14226:SF44">
    <property type="entry name" value="TRIACYLGLYCEROL LIPASE 3"/>
    <property type="match status" value="1"/>
</dbReference>
<evidence type="ECO:0000259" key="7">
    <source>
        <dbReference type="PROSITE" id="PS51635"/>
    </source>
</evidence>
<keyword evidence="4" id="KW-0443">Lipid metabolism</keyword>
<dbReference type="STRING" id="655863.F0XRI4"/>
<reference evidence="8 9" key="1">
    <citation type="journal article" date="2011" name="Proc. Natl. Acad. Sci. U.S.A.">
        <title>Genome and transcriptome analyses of the mountain pine beetle-fungal symbiont Grosmannia clavigera, a lodgepole pine pathogen.</title>
        <authorList>
            <person name="DiGuistini S."/>
            <person name="Wang Y."/>
            <person name="Liao N.Y."/>
            <person name="Taylor G."/>
            <person name="Tanguay P."/>
            <person name="Feau N."/>
            <person name="Henrissat B."/>
            <person name="Chan S.K."/>
            <person name="Hesse-Orce U."/>
            <person name="Alamouti S.M."/>
            <person name="Tsui C.K.M."/>
            <person name="Docking R.T."/>
            <person name="Levasseur A."/>
            <person name="Haridas S."/>
            <person name="Robertson G."/>
            <person name="Birol I."/>
            <person name="Holt R.A."/>
            <person name="Marra M.A."/>
            <person name="Hamelin R.C."/>
            <person name="Hirst M."/>
            <person name="Jones S.J.M."/>
            <person name="Bohlmann J."/>
            <person name="Breuil C."/>
        </authorList>
    </citation>
    <scope>NUCLEOTIDE SEQUENCE [LARGE SCALE GENOMIC DNA]</scope>
    <source>
        <strain evidence="9">kw1407 / UAMH 11150</strain>
    </source>
</reference>
<feature type="domain" description="PNPLA" evidence="7">
    <location>
        <begin position="705"/>
        <end position="900"/>
    </location>
</feature>
<dbReference type="PROSITE" id="PS51635">
    <property type="entry name" value="PNPLA"/>
    <property type="match status" value="1"/>
</dbReference>
<feature type="compositionally biased region" description="Gly residues" evidence="6">
    <location>
        <begin position="311"/>
        <end position="321"/>
    </location>
</feature>
<protein>
    <submittedName>
        <fullName evidence="8">Lipid acyl hydrolase</fullName>
    </submittedName>
</protein>
<dbReference type="GO" id="GO:0004806">
    <property type="term" value="F:triacylglycerol lipase activity"/>
    <property type="evidence" value="ECO:0007669"/>
    <property type="project" value="InterPro"/>
</dbReference>
<feature type="compositionally biased region" description="Acidic residues" evidence="6">
    <location>
        <begin position="444"/>
        <end position="459"/>
    </location>
</feature>
<dbReference type="GO" id="GO:0006641">
    <property type="term" value="P:triglyceride metabolic process"/>
    <property type="evidence" value="ECO:0007669"/>
    <property type="project" value="UniProtKB-ARBA"/>
</dbReference>
<dbReference type="PANTHER" id="PTHR14226">
    <property type="entry name" value="NEUROPATHY TARGET ESTERASE/SWISS CHEESE D.MELANOGASTER"/>
    <property type="match status" value="1"/>
</dbReference>
<evidence type="ECO:0000256" key="2">
    <source>
        <dbReference type="ARBA" id="ARBA00022801"/>
    </source>
</evidence>
<dbReference type="EMBL" id="GL629807">
    <property type="protein sequence ID" value="EFW99702.1"/>
    <property type="molecule type" value="Genomic_DNA"/>
</dbReference>
<keyword evidence="9" id="KW-1185">Reference proteome</keyword>
<dbReference type="SUPFAM" id="SSF52151">
    <property type="entry name" value="FabD/lysophospholipase-like"/>
    <property type="match status" value="1"/>
</dbReference>
<keyword evidence="3" id="KW-0442">Lipid degradation</keyword>
<feature type="region of interest" description="Disordered" evidence="6">
    <location>
        <begin position="1"/>
        <end position="79"/>
    </location>
</feature>
<evidence type="ECO:0000256" key="5">
    <source>
        <dbReference type="PROSITE-ProRule" id="PRU01161"/>
    </source>
</evidence>
<feature type="compositionally biased region" description="Gly residues" evidence="6">
    <location>
        <begin position="341"/>
        <end position="358"/>
    </location>
</feature>
<dbReference type="InterPro" id="IPR002641">
    <property type="entry name" value="PNPLA_dom"/>
</dbReference>